<dbReference type="EMBL" id="JAGMVJ010000002">
    <property type="protein sequence ID" value="KAH7093043.1"/>
    <property type="molecule type" value="Genomic_DNA"/>
</dbReference>
<evidence type="ECO:0000256" key="1">
    <source>
        <dbReference type="SAM" id="SignalP"/>
    </source>
</evidence>
<accession>A0A8K0RHP3</accession>
<keyword evidence="1" id="KW-0732">Signal</keyword>
<keyword evidence="3" id="KW-1185">Reference proteome</keyword>
<gene>
    <name evidence="2" type="ORF">FB567DRAFT_544438</name>
</gene>
<proteinExistence type="predicted"/>
<feature type="signal peptide" evidence="1">
    <location>
        <begin position="1"/>
        <end position="16"/>
    </location>
</feature>
<reference evidence="2" key="1">
    <citation type="journal article" date="2021" name="Nat. Commun.">
        <title>Genetic determinants of endophytism in the Arabidopsis root mycobiome.</title>
        <authorList>
            <person name="Mesny F."/>
            <person name="Miyauchi S."/>
            <person name="Thiergart T."/>
            <person name="Pickel B."/>
            <person name="Atanasova L."/>
            <person name="Karlsson M."/>
            <person name="Huettel B."/>
            <person name="Barry K.W."/>
            <person name="Haridas S."/>
            <person name="Chen C."/>
            <person name="Bauer D."/>
            <person name="Andreopoulos W."/>
            <person name="Pangilinan J."/>
            <person name="LaButti K."/>
            <person name="Riley R."/>
            <person name="Lipzen A."/>
            <person name="Clum A."/>
            <person name="Drula E."/>
            <person name="Henrissat B."/>
            <person name="Kohler A."/>
            <person name="Grigoriev I.V."/>
            <person name="Martin F.M."/>
            <person name="Hacquard S."/>
        </authorList>
    </citation>
    <scope>NUCLEOTIDE SEQUENCE</scope>
    <source>
        <strain evidence="2">MPI-SDFR-AT-0120</strain>
    </source>
</reference>
<protein>
    <submittedName>
        <fullName evidence="2">Uncharacterized protein</fullName>
    </submittedName>
</protein>
<evidence type="ECO:0000313" key="3">
    <source>
        <dbReference type="Proteomes" id="UP000813461"/>
    </source>
</evidence>
<dbReference type="AlphaFoldDB" id="A0A8K0RHP3"/>
<comment type="caution">
    <text evidence="2">The sequence shown here is derived from an EMBL/GenBank/DDBJ whole genome shotgun (WGS) entry which is preliminary data.</text>
</comment>
<feature type="chain" id="PRO_5035420396" evidence="1">
    <location>
        <begin position="17"/>
        <end position="113"/>
    </location>
</feature>
<evidence type="ECO:0000313" key="2">
    <source>
        <dbReference type="EMBL" id="KAH7093043.1"/>
    </source>
</evidence>
<dbReference type="Proteomes" id="UP000813461">
    <property type="component" value="Unassembled WGS sequence"/>
</dbReference>
<sequence length="113" mass="12116">MLVIYILSNLAVITAAIPVFPVPQPLLPGAAIRARNIAPTVHSNKLPIMCDDALASSPTPSSQQPPLPGATIDARSDKINITCDTVPVASSAPSPKYRFPCELRWPQGGWRFE</sequence>
<name>A0A8K0RHP3_9PLEO</name>
<organism evidence="2 3">
    <name type="scientific">Paraphoma chrysanthemicola</name>
    <dbReference type="NCBI Taxonomy" id="798071"/>
    <lineage>
        <taxon>Eukaryota</taxon>
        <taxon>Fungi</taxon>
        <taxon>Dikarya</taxon>
        <taxon>Ascomycota</taxon>
        <taxon>Pezizomycotina</taxon>
        <taxon>Dothideomycetes</taxon>
        <taxon>Pleosporomycetidae</taxon>
        <taxon>Pleosporales</taxon>
        <taxon>Pleosporineae</taxon>
        <taxon>Phaeosphaeriaceae</taxon>
        <taxon>Paraphoma</taxon>
    </lineage>
</organism>